<dbReference type="InterPro" id="IPR024932">
    <property type="entry name" value="ApbE"/>
</dbReference>
<evidence type="ECO:0000256" key="11">
    <source>
        <dbReference type="PIRNR" id="PIRNR006268"/>
    </source>
</evidence>
<comment type="cofactor">
    <cofactor evidence="12">
        <name>Mg(2+)</name>
        <dbReference type="ChEBI" id="CHEBI:18420"/>
    </cofactor>
    <cofactor evidence="12">
        <name>Mn(2+)</name>
        <dbReference type="ChEBI" id="CHEBI:29035"/>
    </cofactor>
    <text evidence="12">Magnesium. Can also use manganese.</text>
</comment>
<gene>
    <name evidence="13" type="ORF">FKG94_07145</name>
</gene>
<dbReference type="OrthoDB" id="9778595at2"/>
<evidence type="ECO:0000256" key="12">
    <source>
        <dbReference type="PIRSR" id="PIRSR006268-2"/>
    </source>
</evidence>
<dbReference type="Pfam" id="PF02424">
    <property type="entry name" value="ApbE"/>
    <property type="match status" value="1"/>
</dbReference>
<comment type="catalytic activity">
    <reaction evidence="10 11">
        <text>L-threonyl-[protein] + FAD = FMN-L-threonyl-[protein] + AMP + H(+)</text>
        <dbReference type="Rhea" id="RHEA:36847"/>
        <dbReference type="Rhea" id="RHEA-COMP:11060"/>
        <dbReference type="Rhea" id="RHEA-COMP:11061"/>
        <dbReference type="ChEBI" id="CHEBI:15378"/>
        <dbReference type="ChEBI" id="CHEBI:30013"/>
        <dbReference type="ChEBI" id="CHEBI:57692"/>
        <dbReference type="ChEBI" id="CHEBI:74257"/>
        <dbReference type="ChEBI" id="CHEBI:456215"/>
        <dbReference type="EC" id="2.7.1.180"/>
    </reaction>
</comment>
<dbReference type="PANTHER" id="PTHR30040">
    <property type="entry name" value="THIAMINE BIOSYNTHESIS LIPOPROTEIN APBE"/>
    <property type="match status" value="1"/>
</dbReference>
<keyword evidence="5 11" id="KW-0808">Transferase</keyword>
<keyword evidence="14" id="KW-1185">Reference proteome</keyword>
<evidence type="ECO:0000256" key="3">
    <source>
        <dbReference type="ARBA" id="ARBA00016337"/>
    </source>
</evidence>
<feature type="binding site" evidence="12">
    <location>
        <position position="294"/>
    </location>
    <ligand>
        <name>Mg(2+)</name>
        <dbReference type="ChEBI" id="CHEBI:18420"/>
    </ligand>
</feature>
<comment type="caution">
    <text evidence="13">The sequence shown here is derived from an EMBL/GenBank/DDBJ whole genome shotgun (WGS) entry which is preliminary data.</text>
</comment>
<dbReference type="AlphaFoldDB" id="A0A545TZ65"/>
<proteinExistence type="inferred from homology"/>
<comment type="similarity">
    <text evidence="1 11">Belongs to the ApbE family.</text>
</comment>
<dbReference type="SUPFAM" id="SSF143631">
    <property type="entry name" value="ApbE-like"/>
    <property type="match status" value="1"/>
</dbReference>
<keyword evidence="8 11" id="KW-0460">Magnesium</keyword>
<dbReference type="InterPro" id="IPR003374">
    <property type="entry name" value="ApbE-like_sf"/>
</dbReference>
<keyword evidence="7 11" id="KW-0274">FAD</keyword>
<keyword evidence="6 11" id="KW-0479">Metal-binding</keyword>
<evidence type="ECO:0000256" key="10">
    <source>
        <dbReference type="ARBA" id="ARBA00048540"/>
    </source>
</evidence>
<evidence type="ECO:0000256" key="4">
    <source>
        <dbReference type="ARBA" id="ARBA00022630"/>
    </source>
</evidence>
<dbReference type="PANTHER" id="PTHR30040:SF2">
    <property type="entry name" value="FAD:PROTEIN FMN TRANSFERASE"/>
    <property type="match status" value="1"/>
</dbReference>
<accession>A0A545TZ65</accession>
<dbReference type="Gene3D" id="3.10.520.10">
    <property type="entry name" value="ApbE-like domains"/>
    <property type="match status" value="1"/>
</dbReference>
<evidence type="ECO:0000256" key="7">
    <source>
        <dbReference type="ARBA" id="ARBA00022827"/>
    </source>
</evidence>
<dbReference type="GO" id="GO:0046872">
    <property type="term" value="F:metal ion binding"/>
    <property type="evidence" value="ECO:0007669"/>
    <property type="project" value="UniProtKB-UniRule"/>
</dbReference>
<dbReference type="PIRSF" id="PIRSF006268">
    <property type="entry name" value="ApbE"/>
    <property type="match status" value="1"/>
</dbReference>
<evidence type="ECO:0000256" key="6">
    <source>
        <dbReference type="ARBA" id="ARBA00022723"/>
    </source>
</evidence>
<dbReference type="GO" id="GO:0016740">
    <property type="term" value="F:transferase activity"/>
    <property type="evidence" value="ECO:0007669"/>
    <property type="project" value="UniProtKB-UniRule"/>
</dbReference>
<dbReference type="RefSeq" id="WP_142903521.1">
    <property type="nucleotide sequence ID" value="NZ_ML660090.1"/>
</dbReference>
<evidence type="ECO:0000313" key="13">
    <source>
        <dbReference type="EMBL" id="TQV82505.1"/>
    </source>
</evidence>
<reference evidence="13 14" key="1">
    <citation type="submission" date="2019-06" db="EMBL/GenBank/DDBJ databases">
        <title>Whole genome sequence for Cellvibrionaceae sp. R142.</title>
        <authorList>
            <person name="Wang G."/>
        </authorList>
    </citation>
    <scope>NUCLEOTIDE SEQUENCE [LARGE SCALE GENOMIC DNA]</scope>
    <source>
        <strain evidence="13 14">R142</strain>
    </source>
</reference>
<name>A0A545TZ65_9GAMM</name>
<feature type="binding site" evidence="12">
    <location>
        <position position="290"/>
    </location>
    <ligand>
        <name>Mg(2+)</name>
        <dbReference type="ChEBI" id="CHEBI:18420"/>
    </ligand>
</feature>
<evidence type="ECO:0000256" key="9">
    <source>
        <dbReference type="ARBA" id="ARBA00031306"/>
    </source>
</evidence>
<evidence type="ECO:0000256" key="1">
    <source>
        <dbReference type="ARBA" id="ARBA00008282"/>
    </source>
</evidence>
<dbReference type="Proteomes" id="UP000319732">
    <property type="component" value="Unassembled WGS sequence"/>
</dbReference>
<dbReference type="EC" id="2.7.1.180" evidence="2 11"/>
<evidence type="ECO:0000256" key="5">
    <source>
        <dbReference type="ARBA" id="ARBA00022679"/>
    </source>
</evidence>
<organism evidence="13 14">
    <name type="scientific">Exilibacterium tricleocarpae</name>
    <dbReference type="NCBI Taxonomy" id="2591008"/>
    <lineage>
        <taxon>Bacteria</taxon>
        <taxon>Pseudomonadati</taxon>
        <taxon>Pseudomonadota</taxon>
        <taxon>Gammaproteobacteria</taxon>
        <taxon>Cellvibrionales</taxon>
        <taxon>Cellvibrionaceae</taxon>
        <taxon>Exilibacterium</taxon>
    </lineage>
</organism>
<evidence type="ECO:0000256" key="8">
    <source>
        <dbReference type="ARBA" id="ARBA00022842"/>
    </source>
</evidence>
<evidence type="ECO:0000313" key="14">
    <source>
        <dbReference type="Proteomes" id="UP000319732"/>
    </source>
</evidence>
<feature type="binding site" evidence="12">
    <location>
        <position position="177"/>
    </location>
    <ligand>
        <name>Mg(2+)</name>
        <dbReference type="ChEBI" id="CHEBI:18420"/>
    </ligand>
</feature>
<keyword evidence="4 11" id="KW-0285">Flavoprotein</keyword>
<dbReference type="EMBL" id="VHSG01000007">
    <property type="protein sequence ID" value="TQV82505.1"/>
    <property type="molecule type" value="Genomic_DNA"/>
</dbReference>
<sequence length="336" mass="36623">MPTAPNLVLSLLLRTLLLSLGVCTTLAARAEWFSDSQPIMGTEVSVTLWHTDAAAAERAIAAVMAEARRLDNTLSPYKTDSDLSRLNATAFGEVVPISAEMQMLIDKSLYYSRLSEGAFDISFASVGGRYDYREGRQPSGEQRRQLLPAIDYRLITLDRERRTLAFGHPDLRIDLGGIAKGYAVDLAARKLRQLGITHASVSAGGDSRVIGDKRGRPWMVGVKNPRARDRVAVLLPLSDAAVSTSGDYERYFIDQQTGERVHHILNPRTGRSATGIASVSVVGPRGFDTDPLSTTVFVLGVEKGLALLNRLKDFDGVIIDSAGKLHYSQGLMPPKE</sequence>
<evidence type="ECO:0000256" key="2">
    <source>
        <dbReference type="ARBA" id="ARBA00011955"/>
    </source>
</evidence>
<protein>
    <recommendedName>
        <fullName evidence="3 11">FAD:protein FMN transferase</fullName>
        <ecNumber evidence="2 11">2.7.1.180</ecNumber>
    </recommendedName>
    <alternativeName>
        <fullName evidence="9 11">Flavin transferase</fullName>
    </alternativeName>
</protein>